<keyword evidence="2" id="KW-0812">Transmembrane</keyword>
<dbReference type="RefSeq" id="WP_058491587.1">
    <property type="nucleotide sequence ID" value="NZ_CBCRUR010000013.1"/>
</dbReference>
<keyword evidence="2" id="KW-0472">Membrane</keyword>
<dbReference type="PANTHER" id="PTHR30469:SF37">
    <property type="entry name" value="RAGD PROTEIN"/>
    <property type="match status" value="1"/>
</dbReference>
<evidence type="ECO:0000256" key="1">
    <source>
        <dbReference type="ARBA" id="ARBA00009477"/>
    </source>
</evidence>
<feature type="transmembrane region" description="Helical" evidence="2">
    <location>
        <begin position="21"/>
        <end position="38"/>
    </location>
</feature>
<evidence type="ECO:0000313" key="4">
    <source>
        <dbReference type="EMBL" id="KTD82098.1"/>
    </source>
</evidence>
<accession>A0A0W1ALD3</accession>
<gene>
    <name evidence="4" type="ORF">Lwor_0018</name>
</gene>
<sequence>MLNVSLIKNLWQSKHHRNITLLALVITSLLFFIGKWLFNANKLPQLPPNKVVEVETVTTQTLNQTIRLLGTVHPKHTTTLFAKGSGMLDEVVPTGQRIKKGALIAKIDNPDLEKNLHLSVSAATLAKTQLERYAPLIPKGIVSPREVEEKKQAWLNAQKELSRAKIERDNLRFYAPFDGVIGAYKKREGAEVTTGEAVVSIYDPGSLVVDFDIPCTNLSDINEGQTVRILGKKYPLSHIQKMIDETTHMCPADVDIRCDKCLLGATVEVELIIAQKHNTLVVPKNALFLRNSQPFVYIVKNNKVVLVPIKTGLEQENSIEVTEGLEKGQQLVIKGQDRLYPDMTVDIYTPPTKNQLG</sequence>
<organism evidence="4 5">
    <name type="scientific">Legionella worsleiensis</name>
    <dbReference type="NCBI Taxonomy" id="45076"/>
    <lineage>
        <taxon>Bacteria</taxon>
        <taxon>Pseudomonadati</taxon>
        <taxon>Pseudomonadota</taxon>
        <taxon>Gammaproteobacteria</taxon>
        <taxon>Legionellales</taxon>
        <taxon>Legionellaceae</taxon>
        <taxon>Legionella</taxon>
    </lineage>
</organism>
<dbReference type="Gene3D" id="2.40.420.20">
    <property type="match status" value="1"/>
</dbReference>
<dbReference type="EMBL" id="LNZC01000001">
    <property type="protein sequence ID" value="KTD82098.1"/>
    <property type="molecule type" value="Genomic_DNA"/>
</dbReference>
<dbReference type="SUPFAM" id="SSF111369">
    <property type="entry name" value="HlyD-like secretion proteins"/>
    <property type="match status" value="1"/>
</dbReference>
<dbReference type="InterPro" id="IPR058637">
    <property type="entry name" value="YknX-like_C"/>
</dbReference>
<feature type="domain" description="YknX-like C-terminal permuted SH3-like" evidence="3">
    <location>
        <begin position="280"/>
        <end position="342"/>
    </location>
</feature>
<dbReference type="NCBIfam" id="TIGR01730">
    <property type="entry name" value="RND_mfp"/>
    <property type="match status" value="1"/>
</dbReference>
<keyword evidence="5" id="KW-1185">Reference proteome</keyword>
<comment type="caution">
    <text evidence="4">The sequence shown here is derived from an EMBL/GenBank/DDBJ whole genome shotgun (WGS) entry which is preliminary data.</text>
</comment>
<proteinExistence type="inferred from homology"/>
<dbReference type="PANTHER" id="PTHR30469">
    <property type="entry name" value="MULTIDRUG RESISTANCE PROTEIN MDTA"/>
    <property type="match status" value="1"/>
</dbReference>
<dbReference type="GO" id="GO:1990281">
    <property type="term" value="C:efflux pump complex"/>
    <property type="evidence" value="ECO:0007669"/>
    <property type="project" value="TreeGrafter"/>
</dbReference>
<comment type="similarity">
    <text evidence="1">Belongs to the membrane fusion protein (MFP) (TC 8.A.1) family.</text>
</comment>
<evidence type="ECO:0000259" key="3">
    <source>
        <dbReference type="Pfam" id="PF25989"/>
    </source>
</evidence>
<dbReference type="Proteomes" id="UP000054662">
    <property type="component" value="Unassembled WGS sequence"/>
</dbReference>
<dbReference type="Gene3D" id="2.40.30.170">
    <property type="match status" value="1"/>
</dbReference>
<evidence type="ECO:0000256" key="2">
    <source>
        <dbReference type="SAM" id="Phobius"/>
    </source>
</evidence>
<dbReference type="OrthoDB" id="9806939at2"/>
<dbReference type="AlphaFoldDB" id="A0A0W1ALD3"/>
<reference evidence="4 5" key="1">
    <citation type="submission" date="2015-11" db="EMBL/GenBank/DDBJ databases">
        <title>Genomic analysis of 38 Legionella species identifies large and diverse effector repertoires.</title>
        <authorList>
            <person name="Burstein D."/>
            <person name="Amaro F."/>
            <person name="Zusman T."/>
            <person name="Lifshitz Z."/>
            <person name="Cohen O."/>
            <person name="Gilbert J.A."/>
            <person name="Pupko T."/>
            <person name="Shuman H.A."/>
            <person name="Segal G."/>
        </authorList>
    </citation>
    <scope>NUCLEOTIDE SEQUENCE [LARGE SCALE GENOMIC DNA]</scope>
    <source>
        <strain evidence="4 5">ATCC 49508</strain>
    </source>
</reference>
<dbReference type="GO" id="GO:0015562">
    <property type="term" value="F:efflux transmembrane transporter activity"/>
    <property type="evidence" value="ECO:0007669"/>
    <property type="project" value="TreeGrafter"/>
</dbReference>
<keyword evidence="2" id="KW-1133">Transmembrane helix</keyword>
<dbReference type="Gene3D" id="1.10.287.470">
    <property type="entry name" value="Helix hairpin bin"/>
    <property type="match status" value="1"/>
</dbReference>
<dbReference type="InterPro" id="IPR006143">
    <property type="entry name" value="RND_pump_MFP"/>
</dbReference>
<evidence type="ECO:0000313" key="5">
    <source>
        <dbReference type="Proteomes" id="UP000054662"/>
    </source>
</evidence>
<dbReference type="STRING" id="45076.Lwor_0018"/>
<name>A0A0W1ALD3_9GAMM</name>
<dbReference type="Pfam" id="PF25989">
    <property type="entry name" value="YknX_C"/>
    <property type="match status" value="1"/>
</dbReference>
<dbReference type="Gene3D" id="2.40.50.100">
    <property type="match status" value="1"/>
</dbReference>
<dbReference type="PATRIC" id="fig|45076.6.peg.19"/>
<protein>
    <submittedName>
        <fullName evidence="4">Efflux protein</fullName>
    </submittedName>
</protein>